<dbReference type="InterPro" id="IPR002694">
    <property type="entry name" value="Znf_CHC2"/>
</dbReference>
<evidence type="ECO:0000256" key="14">
    <source>
        <dbReference type="SAM" id="MobiDB-lite"/>
    </source>
</evidence>
<keyword evidence="2 12" id="KW-0639">Primosome</keyword>
<comment type="function">
    <text evidence="12">RNA polymerase that catalyzes the synthesis of short RNA molecules used as primers for DNA polymerase during DNA replication.</text>
</comment>
<keyword evidence="8 12" id="KW-0862">Zinc</keyword>
<keyword evidence="3 12" id="KW-0808">Transferase</keyword>
<comment type="cofactor">
    <cofactor evidence="12 13">
        <name>Zn(2+)</name>
        <dbReference type="ChEBI" id="CHEBI:29105"/>
    </cofactor>
    <text evidence="12 13">Binds 1 zinc ion per monomer.</text>
</comment>
<dbReference type="PANTHER" id="PTHR30313">
    <property type="entry name" value="DNA PRIMASE"/>
    <property type="match status" value="1"/>
</dbReference>
<protein>
    <recommendedName>
        <fullName evidence="12">DNA primase</fullName>
        <ecNumber evidence="12">2.7.7.101</ecNumber>
    </recommendedName>
</protein>
<dbReference type="EC" id="2.7.7.101" evidence="12"/>
<dbReference type="GO" id="GO:1990077">
    <property type="term" value="C:primosome complex"/>
    <property type="evidence" value="ECO:0007669"/>
    <property type="project" value="UniProtKB-KW"/>
</dbReference>
<dbReference type="Pfam" id="PF08275">
    <property type="entry name" value="DNAG_N"/>
    <property type="match status" value="1"/>
</dbReference>
<evidence type="ECO:0000259" key="15">
    <source>
        <dbReference type="PROSITE" id="PS50880"/>
    </source>
</evidence>
<dbReference type="CDD" id="cd03364">
    <property type="entry name" value="TOPRIM_DnaG_primases"/>
    <property type="match status" value="1"/>
</dbReference>
<dbReference type="InterPro" id="IPR013264">
    <property type="entry name" value="DNAG_N"/>
</dbReference>
<keyword evidence="7 12" id="KW-0863">Zinc-finger</keyword>
<dbReference type="Gene3D" id="3.40.1360.10">
    <property type="match status" value="1"/>
</dbReference>
<dbReference type="InterPro" id="IPR030846">
    <property type="entry name" value="DnaG_bac"/>
</dbReference>
<comment type="catalytic activity">
    <reaction evidence="12">
        <text>ssDNA + n NTP = ssDNA/pppN(pN)n-1 hybrid + (n-1) diphosphate.</text>
        <dbReference type="EC" id="2.7.7.101"/>
    </reaction>
</comment>
<proteinExistence type="inferred from homology"/>
<comment type="similarity">
    <text evidence="12">Belongs to the DnaG primase family.</text>
</comment>
<dbReference type="SMART" id="SM00493">
    <property type="entry name" value="TOPRIM"/>
    <property type="match status" value="1"/>
</dbReference>
<comment type="domain">
    <text evidence="12">Contains an N-terminal zinc-binding domain, a central core domain that contains the primase activity, and a C-terminal DnaB-binding domain.</text>
</comment>
<feature type="region of interest" description="Disordered" evidence="14">
    <location>
        <begin position="478"/>
        <end position="518"/>
    </location>
</feature>
<evidence type="ECO:0000256" key="13">
    <source>
        <dbReference type="PIRSR" id="PIRSR002811-1"/>
    </source>
</evidence>
<feature type="domain" description="Toprim" evidence="15">
    <location>
        <begin position="300"/>
        <end position="381"/>
    </location>
</feature>
<accession>A0A5C6EHE7</accession>
<dbReference type="GO" id="GO:0006269">
    <property type="term" value="P:DNA replication, synthesis of primer"/>
    <property type="evidence" value="ECO:0007669"/>
    <property type="project" value="UniProtKB-UniRule"/>
</dbReference>
<evidence type="ECO:0000256" key="4">
    <source>
        <dbReference type="ARBA" id="ARBA00022695"/>
    </source>
</evidence>
<dbReference type="InterPro" id="IPR050219">
    <property type="entry name" value="DnaG_primase"/>
</dbReference>
<comment type="subunit">
    <text evidence="12">Monomer. Interacts with DnaB.</text>
</comment>
<dbReference type="GO" id="GO:0008270">
    <property type="term" value="F:zinc ion binding"/>
    <property type="evidence" value="ECO:0007669"/>
    <property type="project" value="UniProtKB-UniRule"/>
</dbReference>
<keyword evidence="10 12" id="KW-0238">DNA-binding</keyword>
<name>A0A5C6EHE7_9BACT</name>
<keyword evidence="1 12" id="KW-0240">DNA-directed RNA polymerase</keyword>
<keyword evidence="4 12" id="KW-0548">Nucleotidyltransferase</keyword>
<sequence>MGGCLDAHPALPRLSGLGKWSHYGAPRLSLPTDLDLKERVRSAVDIVDVVGATLELQPQGRNFVTRCPWHNDRRPSMTVNQERQTWKCWPCDIGGDVFSFVMRRDGVDFPTAIRSLAELAGIPLDQYTRGQKRTNPGDPDDRETLFAAMKLVCEDYFNILESGQSDDAKIAREYLASRGIDDENRKRFQIGFAPDEWSYAVDLLKENNFSGAVAQAAGIASAKRSGTGEVDMFRGRLMFPIHDLQNRPIAMGGRLIPAIAAKHGENAGAKYYNGRETLLFRKSHQLYGLQLAREAIRREGQVLVMEGYTDVVAARQSGVETAVAVLGTALGENHVKILKRFAQRVVLVLDGDNAGQTRADQVLELFVGADVDLRVLTLPEGNDPADYLQSQGRESFDRLVVESPDALDHKLSRLTNGIDFTRDTHAVTTAVDTMLKIVAKAPPSLRVDQLLVRLSRSFELKTERLEQRLDVLRDEAKKRDSVVKRPKGGFNSNAKPTFEGVQHPAPSKPASASFDPGFDPNAAFAESADFGDDYYVGESHISSYGSPSFNQGRGNQGRGQQGRGNPSGQTSMSSLSGLDRQLFETLIESPDLAAMAVEAIDPDWFESRTAVMLMTAYQDLELAGRDLDADSLLLLVENEQLKNQIVTMQERVRDREGKLPETPEERYTMIMTRYRERGFSIEQKTQIEKLASASMDEDEEMALLNRLIEEDRQRRGIKTE</sequence>
<evidence type="ECO:0000256" key="6">
    <source>
        <dbReference type="ARBA" id="ARBA00022723"/>
    </source>
</evidence>
<dbReference type="Proteomes" id="UP000317977">
    <property type="component" value="Unassembled WGS sequence"/>
</dbReference>
<dbReference type="GO" id="GO:0003677">
    <property type="term" value="F:DNA binding"/>
    <property type="evidence" value="ECO:0007669"/>
    <property type="project" value="UniProtKB-KW"/>
</dbReference>
<dbReference type="NCBIfam" id="TIGR01391">
    <property type="entry name" value="dnaG"/>
    <property type="match status" value="1"/>
</dbReference>
<dbReference type="InterPro" id="IPR006171">
    <property type="entry name" value="TOPRIM_dom"/>
</dbReference>
<keyword evidence="6 12" id="KW-0479">Metal-binding</keyword>
<dbReference type="EMBL" id="SJPX01000006">
    <property type="protein sequence ID" value="TWU47101.1"/>
    <property type="molecule type" value="Genomic_DNA"/>
</dbReference>
<evidence type="ECO:0000313" key="16">
    <source>
        <dbReference type="EMBL" id="TWU47101.1"/>
    </source>
</evidence>
<evidence type="ECO:0000256" key="1">
    <source>
        <dbReference type="ARBA" id="ARBA00022478"/>
    </source>
</evidence>
<dbReference type="GO" id="GO:0005737">
    <property type="term" value="C:cytoplasm"/>
    <property type="evidence" value="ECO:0007669"/>
    <property type="project" value="TreeGrafter"/>
</dbReference>
<dbReference type="GO" id="GO:0003899">
    <property type="term" value="F:DNA-directed RNA polymerase activity"/>
    <property type="evidence" value="ECO:0007669"/>
    <property type="project" value="UniProtKB-UniRule"/>
</dbReference>
<dbReference type="InterPro" id="IPR006295">
    <property type="entry name" value="DNA_primase_DnaG"/>
</dbReference>
<dbReference type="PANTHER" id="PTHR30313:SF2">
    <property type="entry name" value="DNA PRIMASE"/>
    <property type="match status" value="1"/>
</dbReference>
<dbReference type="Gene3D" id="3.90.580.10">
    <property type="entry name" value="Zinc finger, CHC2-type domain"/>
    <property type="match status" value="1"/>
</dbReference>
<dbReference type="SUPFAM" id="SSF57783">
    <property type="entry name" value="Zinc beta-ribbon"/>
    <property type="match status" value="1"/>
</dbReference>
<evidence type="ECO:0000256" key="12">
    <source>
        <dbReference type="HAMAP-Rule" id="MF_00974"/>
    </source>
</evidence>
<dbReference type="InterPro" id="IPR036977">
    <property type="entry name" value="DNA_primase_Znf_CHC2"/>
</dbReference>
<evidence type="ECO:0000256" key="8">
    <source>
        <dbReference type="ARBA" id="ARBA00022833"/>
    </source>
</evidence>
<dbReference type="SUPFAM" id="SSF56731">
    <property type="entry name" value="DNA primase core"/>
    <property type="match status" value="1"/>
</dbReference>
<keyword evidence="9" id="KW-0460">Magnesium</keyword>
<dbReference type="AlphaFoldDB" id="A0A5C6EHE7"/>
<evidence type="ECO:0000256" key="5">
    <source>
        <dbReference type="ARBA" id="ARBA00022705"/>
    </source>
</evidence>
<comment type="caution">
    <text evidence="16">The sequence shown here is derived from an EMBL/GenBank/DDBJ whole genome shotgun (WGS) entry which is preliminary data.</text>
</comment>
<dbReference type="Gene3D" id="3.90.980.10">
    <property type="entry name" value="DNA primase, catalytic core, N-terminal domain"/>
    <property type="match status" value="1"/>
</dbReference>
<keyword evidence="5 12" id="KW-0235">DNA replication</keyword>
<keyword evidence="17" id="KW-1185">Reference proteome</keyword>
<feature type="zinc finger region" description="CHC2-type" evidence="12 13">
    <location>
        <begin position="67"/>
        <end position="91"/>
    </location>
</feature>
<dbReference type="HAMAP" id="MF_00974">
    <property type="entry name" value="DNA_primase_DnaG"/>
    <property type="match status" value="1"/>
</dbReference>
<evidence type="ECO:0000256" key="2">
    <source>
        <dbReference type="ARBA" id="ARBA00022515"/>
    </source>
</evidence>
<dbReference type="SMART" id="SM00400">
    <property type="entry name" value="ZnF_CHCC"/>
    <property type="match status" value="1"/>
</dbReference>
<dbReference type="Pfam" id="PF13662">
    <property type="entry name" value="Toprim_4"/>
    <property type="match status" value="1"/>
</dbReference>
<organism evidence="16 17">
    <name type="scientific">Rubripirellula reticaptiva</name>
    <dbReference type="NCBI Taxonomy" id="2528013"/>
    <lineage>
        <taxon>Bacteria</taxon>
        <taxon>Pseudomonadati</taxon>
        <taxon>Planctomycetota</taxon>
        <taxon>Planctomycetia</taxon>
        <taxon>Pirellulales</taxon>
        <taxon>Pirellulaceae</taxon>
        <taxon>Rubripirellula</taxon>
    </lineage>
</organism>
<dbReference type="PIRSF" id="PIRSF002811">
    <property type="entry name" value="DnaG"/>
    <property type="match status" value="1"/>
</dbReference>
<dbReference type="InterPro" id="IPR037068">
    <property type="entry name" value="DNA_primase_core_N_sf"/>
</dbReference>
<evidence type="ECO:0000256" key="9">
    <source>
        <dbReference type="ARBA" id="ARBA00022842"/>
    </source>
</evidence>
<evidence type="ECO:0000256" key="11">
    <source>
        <dbReference type="ARBA" id="ARBA00023163"/>
    </source>
</evidence>
<evidence type="ECO:0000313" key="17">
    <source>
        <dbReference type="Proteomes" id="UP000317977"/>
    </source>
</evidence>
<keyword evidence="11 12" id="KW-0804">Transcription</keyword>
<feature type="region of interest" description="Disordered" evidence="14">
    <location>
        <begin position="545"/>
        <end position="574"/>
    </location>
</feature>
<reference evidence="16 17" key="1">
    <citation type="submission" date="2019-02" db="EMBL/GenBank/DDBJ databases">
        <title>Deep-cultivation of Planctomycetes and their phenomic and genomic characterization uncovers novel biology.</title>
        <authorList>
            <person name="Wiegand S."/>
            <person name="Jogler M."/>
            <person name="Boedeker C."/>
            <person name="Pinto D."/>
            <person name="Vollmers J."/>
            <person name="Rivas-Marin E."/>
            <person name="Kohn T."/>
            <person name="Peeters S.H."/>
            <person name="Heuer A."/>
            <person name="Rast P."/>
            <person name="Oberbeckmann S."/>
            <person name="Bunk B."/>
            <person name="Jeske O."/>
            <person name="Meyerdierks A."/>
            <person name="Storesund J.E."/>
            <person name="Kallscheuer N."/>
            <person name="Luecker S."/>
            <person name="Lage O.M."/>
            <person name="Pohl T."/>
            <person name="Merkel B.J."/>
            <person name="Hornburger P."/>
            <person name="Mueller R.-W."/>
            <person name="Bruemmer F."/>
            <person name="Labrenz M."/>
            <person name="Spormann A.M."/>
            <person name="Op Den Camp H."/>
            <person name="Overmann J."/>
            <person name="Amann R."/>
            <person name="Jetten M.S.M."/>
            <person name="Mascher T."/>
            <person name="Medema M.H."/>
            <person name="Devos D.P."/>
            <person name="Kaster A.-K."/>
            <person name="Ovreas L."/>
            <person name="Rohde M."/>
            <person name="Galperin M.Y."/>
            <person name="Jogler C."/>
        </authorList>
    </citation>
    <scope>NUCLEOTIDE SEQUENCE [LARGE SCALE GENOMIC DNA]</scope>
    <source>
        <strain evidence="16 17">Poly59</strain>
    </source>
</reference>
<gene>
    <name evidence="12 16" type="primary">dnaG</name>
    <name evidence="16" type="ORF">Poly59_60750</name>
</gene>
<dbReference type="Pfam" id="PF01807">
    <property type="entry name" value="Zn_ribbon_DnaG"/>
    <property type="match status" value="1"/>
</dbReference>
<dbReference type="GO" id="GO:0000428">
    <property type="term" value="C:DNA-directed RNA polymerase complex"/>
    <property type="evidence" value="ECO:0007669"/>
    <property type="project" value="UniProtKB-KW"/>
</dbReference>
<dbReference type="PROSITE" id="PS50880">
    <property type="entry name" value="TOPRIM"/>
    <property type="match status" value="1"/>
</dbReference>
<evidence type="ECO:0000256" key="3">
    <source>
        <dbReference type="ARBA" id="ARBA00022679"/>
    </source>
</evidence>
<evidence type="ECO:0000256" key="10">
    <source>
        <dbReference type="ARBA" id="ARBA00023125"/>
    </source>
</evidence>
<dbReference type="InterPro" id="IPR034151">
    <property type="entry name" value="TOPRIM_DnaG_bac"/>
</dbReference>
<evidence type="ECO:0000256" key="7">
    <source>
        <dbReference type="ARBA" id="ARBA00022771"/>
    </source>
</evidence>